<protein>
    <submittedName>
        <fullName evidence="1">Uncharacterized protein</fullName>
    </submittedName>
</protein>
<dbReference type="AlphaFoldDB" id="A0A382HB94"/>
<name>A0A382HB94_9ZZZZ</name>
<dbReference type="EMBL" id="UINC01060265">
    <property type="protein sequence ID" value="SVB84598.1"/>
    <property type="molecule type" value="Genomic_DNA"/>
</dbReference>
<evidence type="ECO:0000313" key="1">
    <source>
        <dbReference type="EMBL" id="SVB84598.1"/>
    </source>
</evidence>
<organism evidence="1">
    <name type="scientific">marine metagenome</name>
    <dbReference type="NCBI Taxonomy" id="408172"/>
    <lineage>
        <taxon>unclassified sequences</taxon>
        <taxon>metagenomes</taxon>
        <taxon>ecological metagenomes</taxon>
    </lineage>
</organism>
<proteinExistence type="predicted"/>
<accession>A0A382HB94</accession>
<gene>
    <name evidence="1" type="ORF">METZ01_LOCUS237452</name>
</gene>
<sequence>MARTYYFTLAGEPFSPNAETGDDAVAKGNAIKVDDVPDGIEAWRMSINPETKELTIVGGAGGDEAAAVTERETKADEEAVVLAKKAEDLLKAEVAETKRLQDAGLA</sequence>
<reference evidence="1" key="1">
    <citation type="submission" date="2018-05" db="EMBL/GenBank/DDBJ databases">
        <authorList>
            <person name="Lanie J.A."/>
            <person name="Ng W.-L."/>
            <person name="Kazmierczak K.M."/>
            <person name="Andrzejewski T.M."/>
            <person name="Davidsen T.M."/>
            <person name="Wayne K.J."/>
            <person name="Tettelin H."/>
            <person name="Glass J.I."/>
            <person name="Rusch D."/>
            <person name="Podicherti R."/>
            <person name="Tsui H.-C.T."/>
            <person name="Winkler M.E."/>
        </authorList>
    </citation>
    <scope>NUCLEOTIDE SEQUENCE</scope>
</reference>